<feature type="repeat" description="PPR" evidence="3">
    <location>
        <begin position="330"/>
        <end position="364"/>
    </location>
</feature>
<evidence type="ECO:0000256" key="1">
    <source>
        <dbReference type="ARBA" id="ARBA00007626"/>
    </source>
</evidence>
<dbReference type="RefSeq" id="XP_021755018.1">
    <property type="nucleotide sequence ID" value="XM_021899326.1"/>
</dbReference>
<dbReference type="PANTHER" id="PTHR47447">
    <property type="entry name" value="OS03G0856100 PROTEIN"/>
    <property type="match status" value="1"/>
</dbReference>
<feature type="compositionally biased region" description="Basic residues" evidence="4">
    <location>
        <begin position="19"/>
        <end position="29"/>
    </location>
</feature>
<dbReference type="Pfam" id="PF01535">
    <property type="entry name" value="PPR"/>
    <property type="match status" value="3"/>
</dbReference>
<feature type="repeat" description="PPR" evidence="3">
    <location>
        <begin position="118"/>
        <end position="152"/>
    </location>
</feature>
<dbReference type="Gene3D" id="1.25.40.10">
    <property type="entry name" value="Tetratricopeptide repeat domain"/>
    <property type="match status" value="3"/>
</dbReference>
<dbReference type="InterPro" id="IPR002885">
    <property type="entry name" value="PPR_rpt"/>
</dbReference>
<dbReference type="AlphaFoldDB" id="A0A803M457"/>
<comment type="similarity">
    <text evidence="1">Belongs to the PPR family. P subfamily.</text>
</comment>
<evidence type="ECO:0000256" key="4">
    <source>
        <dbReference type="SAM" id="MobiDB-lite"/>
    </source>
</evidence>
<sequence>MKQSKRRHGRDRSPSPPSSKKHHHIHGKSPQRQIHDLGKHRPAFISYLESPNLPPKIKLICEIVASTPPLSVAKVLDDNGIRVTREDVEQVLKLSYGYPAAAVKFFRWAGHQLNDRHSPYAWNLVVDLLGKNSLFDAMWDAIKSMKEEGILSLATFASVFSSYVLGNRVDEAFMTFEVMDQYGVPRDIVALNSLLSAICREGKTEKADEFLRIAKDKIRLDADSFAILLEGWENEGNVAGAKRTFGEMVEEIGWDPRNVPAYDLFLCTLIKAPSGFHEALKFLNTMKERRCSPGMKFFGVALEDCVRKSDARGASLLWEAMTVRSDFRPDTQMYNMMISLHSHLANFDIARRYLDEMVYDGVFPDSKSYNTLFQYLVKSRKLDELSSVFTEMVKNEFLPTQANCTAAISLYLDSGDPYMAIKVWKFMVDNYQSELEETGNFLVLGLRDCNRVQEAVKYAEDMIERKIKLSSFTLSKLKQNLAKAGKGPVYDELFRKWKLR</sequence>
<dbReference type="EnsemblPlants" id="AUR62023230-RA">
    <property type="protein sequence ID" value="AUR62023230-RA:cds"/>
    <property type="gene ID" value="AUR62023230"/>
</dbReference>
<protein>
    <recommendedName>
        <fullName evidence="7">Pentatricopeptide repeat-containing protein</fullName>
    </recommendedName>
</protein>
<evidence type="ECO:0000313" key="5">
    <source>
        <dbReference type="EnsemblPlants" id="AUR62023230-RA:cds"/>
    </source>
</evidence>
<evidence type="ECO:0008006" key="7">
    <source>
        <dbReference type="Google" id="ProtNLM"/>
    </source>
</evidence>
<dbReference type="KEGG" id="cqi:110720323"/>
<accession>A0A803M457</accession>
<dbReference type="NCBIfam" id="TIGR00756">
    <property type="entry name" value="PPR"/>
    <property type="match status" value="2"/>
</dbReference>
<dbReference type="SMR" id="A0A803M457"/>
<dbReference type="Gramene" id="AUR62023230-RA">
    <property type="protein sequence ID" value="AUR62023230-RA:cds"/>
    <property type="gene ID" value="AUR62023230"/>
</dbReference>
<keyword evidence="6" id="KW-1185">Reference proteome</keyword>
<reference evidence="5" key="1">
    <citation type="journal article" date="2017" name="Nature">
        <title>The genome of Chenopodium quinoa.</title>
        <authorList>
            <person name="Jarvis D.E."/>
            <person name="Ho Y.S."/>
            <person name="Lightfoot D.J."/>
            <person name="Schmoeckel S.M."/>
            <person name="Li B."/>
            <person name="Borm T.J.A."/>
            <person name="Ohyanagi H."/>
            <person name="Mineta K."/>
            <person name="Michell C.T."/>
            <person name="Saber N."/>
            <person name="Kharbatia N.M."/>
            <person name="Rupper R.R."/>
            <person name="Sharp A.R."/>
            <person name="Dally N."/>
            <person name="Boughton B.A."/>
            <person name="Woo Y.H."/>
            <person name="Gao G."/>
            <person name="Schijlen E.G.W.M."/>
            <person name="Guo X."/>
            <person name="Momin A.A."/>
            <person name="Negrao S."/>
            <person name="Al-Babili S."/>
            <person name="Gehring C."/>
            <person name="Roessner U."/>
            <person name="Jung C."/>
            <person name="Murphy K."/>
            <person name="Arold S.T."/>
            <person name="Gojobori T."/>
            <person name="van der Linden C.G."/>
            <person name="van Loo E.N."/>
            <person name="Jellen E.N."/>
            <person name="Maughan P.J."/>
            <person name="Tester M."/>
        </authorList>
    </citation>
    <scope>NUCLEOTIDE SEQUENCE [LARGE SCALE GENOMIC DNA]</scope>
    <source>
        <strain evidence="5">cv. PI 614886</strain>
    </source>
</reference>
<dbReference type="OrthoDB" id="1911504at2759"/>
<keyword evidence="2" id="KW-0677">Repeat</keyword>
<name>A0A803M457_CHEQI</name>
<evidence type="ECO:0000313" key="6">
    <source>
        <dbReference type="Proteomes" id="UP000596660"/>
    </source>
</evidence>
<feature type="region of interest" description="Disordered" evidence="4">
    <location>
        <begin position="1"/>
        <end position="34"/>
    </location>
</feature>
<feature type="repeat" description="PPR" evidence="3">
    <location>
        <begin position="365"/>
        <end position="399"/>
    </location>
</feature>
<dbReference type="PROSITE" id="PS51375">
    <property type="entry name" value="PPR"/>
    <property type="match status" value="3"/>
</dbReference>
<evidence type="ECO:0000256" key="2">
    <source>
        <dbReference type="ARBA" id="ARBA00022737"/>
    </source>
</evidence>
<evidence type="ECO:0000256" key="3">
    <source>
        <dbReference type="PROSITE-ProRule" id="PRU00708"/>
    </source>
</evidence>
<dbReference type="GeneID" id="110720323"/>
<dbReference type="OMA" id="DHANCSS"/>
<dbReference type="Proteomes" id="UP000596660">
    <property type="component" value="Unplaced"/>
</dbReference>
<proteinExistence type="inferred from homology"/>
<dbReference type="InterPro" id="IPR011990">
    <property type="entry name" value="TPR-like_helical_dom_sf"/>
</dbReference>
<feature type="compositionally biased region" description="Basic residues" evidence="4">
    <location>
        <begin position="1"/>
        <end position="10"/>
    </location>
</feature>
<dbReference type="PANTHER" id="PTHR47447:SF17">
    <property type="entry name" value="OS12G0638900 PROTEIN"/>
    <property type="match status" value="1"/>
</dbReference>
<organism evidence="5 6">
    <name type="scientific">Chenopodium quinoa</name>
    <name type="common">Quinoa</name>
    <dbReference type="NCBI Taxonomy" id="63459"/>
    <lineage>
        <taxon>Eukaryota</taxon>
        <taxon>Viridiplantae</taxon>
        <taxon>Streptophyta</taxon>
        <taxon>Embryophyta</taxon>
        <taxon>Tracheophyta</taxon>
        <taxon>Spermatophyta</taxon>
        <taxon>Magnoliopsida</taxon>
        <taxon>eudicotyledons</taxon>
        <taxon>Gunneridae</taxon>
        <taxon>Pentapetalae</taxon>
        <taxon>Caryophyllales</taxon>
        <taxon>Chenopodiaceae</taxon>
        <taxon>Chenopodioideae</taxon>
        <taxon>Atripliceae</taxon>
        <taxon>Chenopodium</taxon>
    </lineage>
</organism>
<gene>
    <name evidence="5" type="primary">LOC110720323</name>
</gene>
<dbReference type="Pfam" id="PF13041">
    <property type="entry name" value="PPR_2"/>
    <property type="match status" value="1"/>
</dbReference>
<reference evidence="5" key="2">
    <citation type="submission" date="2021-03" db="UniProtKB">
        <authorList>
            <consortium name="EnsemblPlants"/>
        </authorList>
    </citation>
    <scope>IDENTIFICATION</scope>
</reference>